<dbReference type="Proteomes" id="UP000821865">
    <property type="component" value="Chromosome 10"/>
</dbReference>
<evidence type="ECO:0000313" key="1">
    <source>
        <dbReference type="EMBL" id="KAH7974738.1"/>
    </source>
</evidence>
<reference evidence="1" key="1">
    <citation type="submission" date="2020-05" db="EMBL/GenBank/DDBJ databases">
        <title>Large-scale comparative analyses of tick genomes elucidate their genetic diversity and vector capacities.</title>
        <authorList>
            <person name="Jia N."/>
            <person name="Wang J."/>
            <person name="Shi W."/>
            <person name="Du L."/>
            <person name="Sun Y."/>
            <person name="Zhan W."/>
            <person name="Jiang J."/>
            <person name="Wang Q."/>
            <person name="Zhang B."/>
            <person name="Ji P."/>
            <person name="Sakyi L.B."/>
            <person name="Cui X."/>
            <person name="Yuan T."/>
            <person name="Jiang B."/>
            <person name="Yang W."/>
            <person name="Lam T.T.-Y."/>
            <person name="Chang Q."/>
            <person name="Ding S."/>
            <person name="Wang X."/>
            <person name="Zhu J."/>
            <person name="Ruan X."/>
            <person name="Zhao L."/>
            <person name="Wei J."/>
            <person name="Que T."/>
            <person name="Du C."/>
            <person name="Cheng J."/>
            <person name="Dai P."/>
            <person name="Han X."/>
            <person name="Huang E."/>
            <person name="Gao Y."/>
            <person name="Liu J."/>
            <person name="Shao H."/>
            <person name="Ye R."/>
            <person name="Li L."/>
            <person name="Wei W."/>
            <person name="Wang X."/>
            <person name="Wang C."/>
            <person name="Yang T."/>
            <person name="Huo Q."/>
            <person name="Li W."/>
            <person name="Guo W."/>
            <person name="Chen H."/>
            <person name="Zhou L."/>
            <person name="Ni X."/>
            <person name="Tian J."/>
            <person name="Zhou Y."/>
            <person name="Sheng Y."/>
            <person name="Liu T."/>
            <person name="Pan Y."/>
            <person name="Xia L."/>
            <person name="Li J."/>
            <person name="Zhao F."/>
            <person name="Cao W."/>
        </authorList>
    </citation>
    <scope>NUCLEOTIDE SEQUENCE</scope>
    <source>
        <strain evidence="1">Dsil-2018</strain>
    </source>
</reference>
<protein>
    <submittedName>
        <fullName evidence="1">Uncharacterized protein</fullName>
    </submittedName>
</protein>
<sequence>MPADVPMSHVGHFLATYYKTCVRAIGRYDHFASSLANAFLRDTGDLLMKASSREAMTFNAIVSMRYSFSAVIDVSYNIEREVSLEFAAICDMRGRYHRALDAATEAIMRTMNTTATLSDTVELVTALCGRFREVRNMEARYHVAANGSSAFNQEVWNIEDVEAAMNAVGYSLKDVQVINVQGFKEIRLLYDMFNGDESPGSKAAYLLWHAVVSGVQEFNVPEGEFSPLVFETCRKSLFRLEAVWDLLKVELLTSKEKDTQARSIFATIKDTAHKHFTESTLFDAEDFDELEEFFKKVDLVTPTAVNKAPIPVPEATLDFAENLLKAHAFKVNVSAARLSILSATRMSSYRDVFIVEDRYILLSPTSYSYIRTGPASESNLPNMALLGELLAECLWVMALNIMKRKSKTVAKIERLRECFAQNYLKGPLDEIDAGVVILSALGLSTVVKALNWTEWHVMKPAWSLWKLSEAQFFYIISSHHRCPREPSPEMSFEINGPMMYIEDFAESFGCVSNTSTRNPRHCLAGDVSRK</sequence>
<evidence type="ECO:0000313" key="2">
    <source>
        <dbReference type="Proteomes" id="UP000821865"/>
    </source>
</evidence>
<accession>A0ACB8DQZ9</accession>
<dbReference type="EMBL" id="CM023479">
    <property type="protein sequence ID" value="KAH7974738.1"/>
    <property type="molecule type" value="Genomic_DNA"/>
</dbReference>
<comment type="caution">
    <text evidence="1">The sequence shown here is derived from an EMBL/GenBank/DDBJ whole genome shotgun (WGS) entry which is preliminary data.</text>
</comment>
<keyword evidence="2" id="KW-1185">Reference proteome</keyword>
<organism evidence="1 2">
    <name type="scientific">Dermacentor silvarum</name>
    <name type="common">Tick</name>
    <dbReference type="NCBI Taxonomy" id="543639"/>
    <lineage>
        <taxon>Eukaryota</taxon>
        <taxon>Metazoa</taxon>
        <taxon>Ecdysozoa</taxon>
        <taxon>Arthropoda</taxon>
        <taxon>Chelicerata</taxon>
        <taxon>Arachnida</taxon>
        <taxon>Acari</taxon>
        <taxon>Parasitiformes</taxon>
        <taxon>Ixodida</taxon>
        <taxon>Ixodoidea</taxon>
        <taxon>Ixodidae</taxon>
        <taxon>Rhipicephalinae</taxon>
        <taxon>Dermacentor</taxon>
    </lineage>
</organism>
<name>A0ACB8DQZ9_DERSI</name>
<proteinExistence type="predicted"/>
<gene>
    <name evidence="1" type="ORF">HPB49_018892</name>
</gene>